<evidence type="ECO:0000313" key="21">
    <source>
        <dbReference type="Proteomes" id="UP000281112"/>
    </source>
</evidence>
<keyword evidence="21" id="KW-1185">Reference proteome</keyword>
<evidence type="ECO:0000256" key="14">
    <source>
        <dbReference type="ARBA" id="ARBA00025228"/>
    </source>
</evidence>
<feature type="transmembrane region" description="Helical" evidence="19">
    <location>
        <begin position="33"/>
        <end position="55"/>
    </location>
</feature>
<evidence type="ECO:0000256" key="7">
    <source>
        <dbReference type="ARBA" id="ARBA00022475"/>
    </source>
</evidence>
<feature type="transmembrane region" description="Helical" evidence="19">
    <location>
        <begin position="183"/>
        <end position="214"/>
    </location>
</feature>
<proteinExistence type="inferred from homology"/>
<feature type="transmembrane region" description="Helical" evidence="19">
    <location>
        <begin position="140"/>
        <end position="159"/>
    </location>
</feature>
<accession>A0A3N9TJP5</accession>
<evidence type="ECO:0000256" key="11">
    <source>
        <dbReference type="ARBA" id="ARBA00022842"/>
    </source>
</evidence>
<dbReference type="AlphaFoldDB" id="A0A3N9TJP5"/>
<evidence type="ECO:0000313" key="20">
    <source>
        <dbReference type="EMBL" id="RQW64549.1"/>
    </source>
</evidence>
<name>A0A3N9TJP5_9VIBR</name>
<keyword evidence="13 19" id="KW-0472">Membrane</keyword>
<evidence type="ECO:0000256" key="1">
    <source>
        <dbReference type="ARBA" id="ARBA00001946"/>
    </source>
</evidence>
<comment type="function">
    <text evidence="14 19">Joins adenosylcobinamide-GDP and alpha-ribazole to generate adenosylcobalamin (Ado-cobalamin). Also synthesizes adenosylcobalamin 5'-phosphate from adenosylcobinamide-GDP and alpha-ribazole 5'-phosphate.</text>
</comment>
<evidence type="ECO:0000256" key="3">
    <source>
        <dbReference type="ARBA" id="ARBA00004663"/>
    </source>
</evidence>
<evidence type="ECO:0000256" key="18">
    <source>
        <dbReference type="ARBA" id="ARBA00049504"/>
    </source>
</evidence>
<dbReference type="Proteomes" id="UP000281112">
    <property type="component" value="Unassembled WGS sequence"/>
</dbReference>
<dbReference type="PANTHER" id="PTHR34148">
    <property type="entry name" value="ADENOSYLCOBINAMIDE-GDP RIBAZOLETRANSFERASE"/>
    <property type="match status" value="1"/>
</dbReference>
<evidence type="ECO:0000256" key="6">
    <source>
        <dbReference type="ARBA" id="ARBA00015850"/>
    </source>
</evidence>
<evidence type="ECO:0000256" key="9">
    <source>
        <dbReference type="ARBA" id="ARBA00022679"/>
    </source>
</evidence>
<evidence type="ECO:0000256" key="16">
    <source>
        <dbReference type="ARBA" id="ARBA00032853"/>
    </source>
</evidence>
<feature type="transmembrane region" description="Helical" evidence="19">
    <location>
        <begin position="229"/>
        <end position="248"/>
    </location>
</feature>
<feature type="transmembrane region" description="Helical" evidence="19">
    <location>
        <begin position="114"/>
        <end position="134"/>
    </location>
</feature>
<comment type="catalytic activity">
    <reaction evidence="17 19">
        <text>alpha-ribazole + adenosylcob(III)inamide-GDP = adenosylcob(III)alamin + GMP + H(+)</text>
        <dbReference type="Rhea" id="RHEA:16049"/>
        <dbReference type="ChEBI" id="CHEBI:10329"/>
        <dbReference type="ChEBI" id="CHEBI:15378"/>
        <dbReference type="ChEBI" id="CHEBI:18408"/>
        <dbReference type="ChEBI" id="CHEBI:58115"/>
        <dbReference type="ChEBI" id="CHEBI:60487"/>
        <dbReference type="EC" id="2.7.8.26"/>
    </reaction>
</comment>
<dbReference type="Pfam" id="PF02654">
    <property type="entry name" value="CobS"/>
    <property type="match status" value="1"/>
</dbReference>
<keyword evidence="7 19" id="KW-1003">Cell membrane</keyword>
<comment type="pathway">
    <text evidence="3 19">Cofactor biosynthesis; adenosylcobalamin biosynthesis; adenosylcobalamin from cob(II)yrinate a,c-diamide: step 7/7.</text>
</comment>
<comment type="subcellular location">
    <subcellularLocation>
        <location evidence="2 19">Cell membrane</location>
        <topology evidence="2 19">Multi-pass membrane protein</topology>
    </subcellularLocation>
</comment>
<comment type="caution">
    <text evidence="20">The sequence shown here is derived from an EMBL/GenBank/DDBJ whole genome shotgun (WGS) entry which is preliminary data.</text>
</comment>
<keyword evidence="11 19" id="KW-0460">Magnesium</keyword>
<comment type="catalytic activity">
    <reaction evidence="18 19">
        <text>alpha-ribazole 5'-phosphate + adenosylcob(III)inamide-GDP = adenosylcob(III)alamin 5'-phosphate + GMP + H(+)</text>
        <dbReference type="Rhea" id="RHEA:23560"/>
        <dbReference type="ChEBI" id="CHEBI:15378"/>
        <dbReference type="ChEBI" id="CHEBI:57918"/>
        <dbReference type="ChEBI" id="CHEBI:58115"/>
        <dbReference type="ChEBI" id="CHEBI:60487"/>
        <dbReference type="ChEBI" id="CHEBI:60493"/>
        <dbReference type="EC" id="2.7.8.26"/>
    </reaction>
</comment>
<comment type="similarity">
    <text evidence="4 19">Belongs to the CobS family.</text>
</comment>
<evidence type="ECO:0000256" key="5">
    <source>
        <dbReference type="ARBA" id="ARBA00013200"/>
    </source>
</evidence>
<dbReference type="RefSeq" id="WP_124935201.1">
    <property type="nucleotide sequence ID" value="NZ_RJVQ01000001.1"/>
</dbReference>
<dbReference type="UniPathway" id="UPA00148">
    <property type="reaction ID" value="UER00238"/>
</dbReference>
<dbReference type="GO" id="GO:0051073">
    <property type="term" value="F:adenosylcobinamide-GDP ribazoletransferase activity"/>
    <property type="evidence" value="ECO:0007669"/>
    <property type="project" value="UniProtKB-UniRule"/>
</dbReference>
<organism evidence="20 21">
    <name type="scientific">Vibrio viridaestus</name>
    <dbReference type="NCBI Taxonomy" id="2487322"/>
    <lineage>
        <taxon>Bacteria</taxon>
        <taxon>Pseudomonadati</taxon>
        <taxon>Pseudomonadota</taxon>
        <taxon>Gammaproteobacteria</taxon>
        <taxon>Vibrionales</taxon>
        <taxon>Vibrionaceae</taxon>
        <taxon>Vibrio</taxon>
    </lineage>
</organism>
<evidence type="ECO:0000256" key="12">
    <source>
        <dbReference type="ARBA" id="ARBA00022989"/>
    </source>
</evidence>
<protein>
    <recommendedName>
        <fullName evidence="6 19">Adenosylcobinamide-GDP ribazoletransferase</fullName>
        <ecNumber evidence="5 19">2.7.8.26</ecNumber>
    </recommendedName>
    <alternativeName>
        <fullName evidence="16 19">Cobalamin synthase</fullName>
    </alternativeName>
    <alternativeName>
        <fullName evidence="15 19">Cobalamin-5'-phosphate synthase</fullName>
    </alternativeName>
</protein>
<gene>
    <name evidence="19 20" type="primary">cobS</name>
    <name evidence="20" type="ORF">EES38_00425</name>
</gene>
<dbReference type="EC" id="2.7.8.26" evidence="5 19"/>
<feature type="transmembrane region" description="Helical" evidence="19">
    <location>
        <begin position="67"/>
        <end position="93"/>
    </location>
</feature>
<evidence type="ECO:0000256" key="4">
    <source>
        <dbReference type="ARBA" id="ARBA00010561"/>
    </source>
</evidence>
<keyword evidence="12 19" id="KW-1133">Transmembrane helix</keyword>
<evidence type="ECO:0000256" key="2">
    <source>
        <dbReference type="ARBA" id="ARBA00004651"/>
    </source>
</evidence>
<dbReference type="NCBIfam" id="TIGR00317">
    <property type="entry name" value="cobS"/>
    <property type="match status" value="1"/>
</dbReference>
<evidence type="ECO:0000256" key="17">
    <source>
        <dbReference type="ARBA" id="ARBA00048623"/>
    </source>
</evidence>
<dbReference type="InterPro" id="IPR003805">
    <property type="entry name" value="CobS"/>
</dbReference>
<sequence>MKMFLAMLQFMTRIPVPYQWTEDLDFSKSYRGIIWFPIVGAVVGMLASLIFHIFYAGFEVGPWLSAAMYVFALALITGGLHLDGLADTCDGIFSARKREQMLEIMKDSRIGTHGVLALIFVLVIKMLIVAQLVIKGEIGYLSVLFSAPIASRTLMAVLMHHQKYAREEGLGNIFIGKIATSDFYWCIGLGALFCIVVTGLFWPFILSLVCAYLIRVYLNKILGGQTGDTLGAACELLELVFLMFVLIIS</sequence>
<dbReference type="GO" id="GO:0009236">
    <property type="term" value="P:cobalamin biosynthetic process"/>
    <property type="evidence" value="ECO:0007669"/>
    <property type="project" value="UniProtKB-UniRule"/>
</dbReference>
<evidence type="ECO:0000256" key="13">
    <source>
        <dbReference type="ARBA" id="ARBA00023136"/>
    </source>
</evidence>
<keyword evidence="10 19" id="KW-0812">Transmembrane</keyword>
<evidence type="ECO:0000256" key="8">
    <source>
        <dbReference type="ARBA" id="ARBA00022573"/>
    </source>
</evidence>
<keyword evidence="9 19" id="KW-0808">Transferase</keyword>
<comment type="cofactor">
    <cofactor evidence="1 19">
        <name>Mg(2+)</name>
        <dbReference type="ChEBI" id="CHEBI:18420"/>
    </cofactor>
</comment>
<evidence type="ECO:0000256" key="10">
    <source>
        <dbReference type="ARBA" id="ARBA00022692"/>
    </source>
</evidence>
<dbReference type="OrthoDB" id="9794626at2"/>
<dbReference type="PANTHER" id="PTHR34148:SF1">
    <property type="entry name" value="ADENOSYLCOBINAMIDE-GDP RIBAZOLETRANSFERASE"/>
    <property type="match status" value="1"/>
</dbReference>
<keyword evidence="8 19" id="KW-0169">Cobalamin biosynthesis</keyword>
<evidence type="ECO:0000256" key="19">
    <source>
        <dbReference type="HAMAP-Rule" id="MF_00719"/>
    </source>
</evidence>
<evidence type="ECO:0000256" key="15">
    <source>
        <dbReference type="ARBA" id="ARBA00032605"/>
    </source>
</evidence>
<dbReference type="GO" id="GO:0005886">
    <property type="term" value="C:plasma membrane"/>
    <property type="evidence" value="ECO:0007669"/>
    <property type="project" value="UniProtKB-SubCell"/>
</dbReference>
<dbReference type="GO" id="GO:0008818">
    <property type="term" value="F:cobalamin 5'-phosphate synthase activity"/>
    <property type="evidence" value="ECO:0007669"/>
    <property type="project" value="UniProtKB-UniRule"/>
</dbReference>
<reference evidence="20 21" key="1">
    <citation type="submission" date="2018-11" db="EMBL/GenBank/DDBJ databases">
        <title>Vibrio LJC006 sp. nov., isolated from seawater during the bloom of the enteromorpha.</title>
        <authorList>
            <person name="Liang J."/>
        </authorList>
    </citation>
    <scope>NUCLEOTIDE SEQUENCE [LARGE SCALE GENOMIC DNA]</scope>
    <source>
        <strain evidence="20 21">LJC006</strain>
    </source>
</reference>
<dbReference type="EMBL" id="RJVQ01000001">
    <property type="protein sequence ID" value="RQW64549.1"/>
    <property type="molecule type" value="Genomic_DNA"/>
</dbReference>
<dbReference type="HAMAP" id="MF_00719">
    <property type="entry name" value="CobS"/>
    <property type="match status" value="1"/>
</dbReference>